<protein>
    <submittedName>
        <fullName evidence="2">Uncharacterized protein</fullName>
    </submittedName>
</protein>
<evidence type="ECO:0000313" key="2">
    <source>
        <dbReference type="EMBL" id="UNP27950.1"/>
    </source>
</evidence>
<keyword evidence="1" id="KW-0732">Signal</keyword>
<feature type="signal peptide" evidence="1">
    <location>
        <begin position="1"/>
        <end position="21"/>
    </location>
</feature>
<accession>A0ABY3XBZ7</accession>
<evidence type="ECO:0000313" key="3">
    <source>
        <dbReference type="Proteomes" id="UP000829194"/>
    </source>
</evidence>
<dbReference type="EMBL" id="CP093547">
    <property type="protein sequence ID" value="UNP27950.1"/>
    <property type="molecule type" value="Genomic_DNA"/>
</dbReference>
<evidence type="ECO:0000256" key="1">
    <source>
        <dbReference type="SAM" id="SignalP"/>
    </source>
</evidence>
<dbReference type="RefSeq" id="WP_148648933.1">
    <property type="nucleotide sequence ID" value="NZ_CP011131.1"/>
</dbReference>
<keyword evidence="3" id="KW-1185">Reference proteome</keyword>
<feature type="chain" id="PRO_5045385586" evidence="1">
    <location>
        <begin position="22"/>
        <end position="127"/>
    </location>
</feature>
<sequence length="127" mass="14072">MRKLVSVLLWFATLSSGTAAAQEVVCGTGIVDKIWVEGGELTSLMLKVRRQNADITAYLMTNDGRSWIRLYAGDDPKRWSYLARELQSAFASQVSVRINNHKGVCHGPAEDFTVLLCSVDSDCKFTN</sequence>
<organism evidence="2 3">
    <name type="scientific">Lysobacter gummosus</name>
    <dbReference type="NCBI Taxonomy" id="262324"/>
    <lineage>
        <taxon>Bacteria</taxon>
        <taxon>Pseudomonadati</taxon>
        <taxon>Pseudomonadota</taxon>
        <taxon>Gammaproteobacteria</taxon>
        <taxon>Lysobacterales</taxon>
        <taxon>Lysobacteraceae</taxon>
        <taxon>Lysobacter</taxon>
    </lineage>
</organism>
<name>A0ABY3XBZ7_9GAMM</name>
<proteinExistence type="predicted"/>
<reference evidence="2 3" key="1">
    <citation type="submission" date="2022-03" db="EMBL/GenBank/DDBJ databases">
        <title>Complete genome sequence of Lysobacter capsici VKM B-2533 and Lysobacter gummosus 10.1.1, promising sources of lytic agents.</title>
        <authorList>
            <person name="Tarlachkov S.V."/>
            <person name="Kudryakova I.V."/>
            <person name="Afoshin A.S."/>
            <person name="Leontyevskaya E.A."/>
            <person name="Leontyevskaya N.V."/>
        </authorList>
    </citation>
    <scope>NUCLEOTIDE SEQUENCE [LARGE SCALE GENOMIC DNA]</scope>
    <source>
        <strain evidence="2 3">10.1.1</strain>
    </source>
</reference>
<dbReference type="Proteomes" id="UP000829194">
    <property type="component" value="Chromosome"/>
</dbReference>
<gene>
    <name evidence="2" type="ORF">MOV92_15770</name>
</gene>